<organism evidence="2 3">
    <name type="scientific">Paraflavitalea soli</name>
    <dbReference type="NCBI Taxonomy" id="2315862"/>
    <lineage>
        <taxon>Bacteria</taxon>
        <taxon>Pseudomonadati</taxon>
        <taxon>Bacteroidota</taxon>
        <taxon>Chitinophagia</taxon>
        <taxon>Chitinophagales</taxon>
        <taxon>Chitinophagaceae</taxon>
        <taxon>Paraflavitalea</taxon>
    </lineage>
</organism>
<protein>
    <submittedName>
        <fullName evidence="2">DUF4343 domain-containing protein</fullName>
    </submittedName>
</protein>
<dbReference type="Proteomes" id="UP000263900">
    <property type="component" value="Chromosome"/>
</dbReference>
<feature type="domain" description="ATP-grasp" evidence="1">
    <location>
        <begin position="104"/>
        <end position="259"/>
    </location>
</feature>
<accession>A0A3B7MTS0</accession>
<dbReference type="RefSeq" id="WP_119053817.1">
    <property type="nucleotide sequence ID" value="NZ_CP032157.1"/>
</dbReference>
<reference evidence="2 3" key="1">
    <citation type="submission" date="2018-09" db="EMBL/GenBank/DDBJ databases">
        <title>Genome sequencing of strain 6GH32-13.</title>
        <authorList>
            <person name="Weon H.-Y."/>
            <person name="Heo J."/>
            <person name="Kwon S.-W."/>
        </authorList>
    </citation>
    <scope>NUCLEOTIDE SEQUENCE [LARGE SCALE GENOMIC DNA]</scope>
    <source>
        <strain evidence="2 3">5GH32-13</strain>
    </source>
</reference>
<evidence type="ECO:0000313" key="2">
    <source>
        <dbReference type="EMBL" id="AXY77944.1"/>
    </source>
</evidence>
<proteinExistence type="predicted"/>
<dbReference type="Pfam" id="PF14243">
    <property type="entry name" value="R2K_3"/>
    <property type="match status" value="1"/>
</dbReference>
<dbReference type="EMBL" id="CP032157">
    <property type="protein sequence ID" value="AXY77944.1"/>
    <property type="molecule type" value="Genomic_DNA"/>
</dbReference>
<keyword evidence="3" id="KW-1185">Reference proteome</keyword>
<dbReference type="AlphaFoldDB" id="A0A3B7MTS0"/>
<sequence length="270" mass="31049">MEQAINTVQWIVQKNVTSPNDLEGLREACKLINVNCIELNIIPFTNELPAFEIKPCNIYYGSTTFTGLIYNHVPDRKGLFFDPLIFSMENYIEQWGKHMLNSEASVITFKELMERGYDGEKMLFIRPNNDDKSFSCEVRMFSEIAGWYKQLAAIENSGLNLDTKIVVSEPYNIQYEWRLWIVNKQVIAASKYREYFKLTKEAGCPDSVIAFAEDRCEEYTPHDIFVMDICLCGDTYYIVECGCMNGAGFYKADISTIVSYVTAHFAKSCQ</sequence>
<gene>
    <name evidence="2" type="ORF">D3H65_29865</name>
</gene>
<name>A0A3B7MTS0_9BACT</name>
<evidence type="ECO:0000259" key="1">
    <source>
        <dbReference type="Pfam" id="PF14243"/>
    </source>
</evidence>
<dbReference type="KEGG" id="pseg:D3H65_29865"/>
<evidence type="ECO:0000313" key="3">
    <source>
        <dbReference type="Proteomes" id="UP000263900"/>
    </source>
</evidence>
<dbReference type="OrthoDB" id="641345at2"/>
<dbReference type="InterPro" id="IPR025643">
    <property type="entry name" value="R2K_3"/>
</dbReference>